<dbReference type="AlphaFoldDB" id="A0A0F9QH61"/>
<protein>
    <submittedName>
        <fullName evidence="1">Uncharacterized protein</fullName>
    </submittedName>
</protein>
<sequence length="82" mass="9559">MDNGYLSINDDIIIISKNSDTYIHQKVKKVKYQGKIVKKTPRGSKNMKVIIELKVIDRVIGNGKDKVYVFTDKTYYKKKYSL</sequence>
<evidence type="ECO:0000313" key="1">
    <source>
        <dbReference type="EMBL" id="KKN36317.1"/>
    </source>
</evidence>
<organism evidence="1">
    <name type="scientific">marine sediment metagenome</name>
    <dbReference type="NCBI Taxonomy" id="412755"/>
    <lineage>
        <taxon>unclassified sequences</taxon>
        <taxon>metagenomes</taxon>
        <taxon>ecological metagenomes</taxon>
    </lineage>
</organism>
<gene>
    <name evidence="1" type="ORF">LCGC14_0774960</name>
</gene>
<comment type="caution">
    <text evidence="1">The sequence shown here is derived from an EMBL/GenBank/DDBJ whole genome shotgun (WGS) entry which is preliminary data.</text>
</comment>
<dbReference type="EMBL" id="LAZR01001974">
    <property type="protein sequence ID" value="KKN36317.1"/>
    <property type="molecule type" value="Genomic_DNA"/>
</dbReference>
<accession>A0A0F9QH61</accession>
<reference evidence="1" key="1">
    <citation type="journal article" date="2015" name="Nature">
        <title>Complex archaea that bridge the gap between prokaryotes and eukaryotes.</title>
        <authorList>
            <person name="Spang A."/>
            <person name="Saw J.H."/>
            <person name="Jorgensen S.L."/>
            <person name="Zaremba-Niedzwiedzka K."/>
            <person name="Martijn J."/>
            <person name="Lind A.E."/>
            <person name="van Eijk R."/>
            <person name="Schleper C."/>
            <person name="Guy L."/>
            <person name="Ettema T.J."/>
        </authorList>
    </citation>
    <scope>NUCLEOTIDE SEQUENCE</scope>
</reference>
<name>A0A0F9QH61_9ZZZZ</name>
<proteinExistence type="predicted"/>